<name>A0A0C6ERK6_PSEAI</name>
<organism evidence="1 2">
    <name type="scientific">Pseudomonas aeruginosa</name>
    <dbReference type="NCBI Taxonomy" id="287"/>
    <lineage>
        <taxon>Bacteria</taxon>
        <taxon>Pseudomonadati</taxon>
        <taxon>Pseudomonadota</taxon>
        <taxon>Gammaproteobacteria</taxon>
        <taxon>Pseudomonadales</taxon>
        <taxon>Pseudomonadaceae</taxon>
        <taxon>Pseudomonas</taxon>
    </lineage>
</organism>
<reference evidence="1 2" key="1">
    <citation type="submission" date="2017-05" db="EMBL/GenBank/DDBJ databases">
        <authorList>
            <person name="Song R."/>
            <person name="Chenine A.L."/>
            <person name="Ruprecht R.M."/>
        </authorList>
    </citation>
    <scope>NUCLEOTIDE SEQUENCE [LARGE SCALE GENOMIC DNA]</scope>
    <source>
        <strain evidence="1 2">S567_C10_BS</strain>
    </source>
</reference>
<evidence type="ECO:0008006" key="3">
    <source>
        <dbReference type="Google" id="ProtNLM"/>
    </source>
</evidence>
<gene>
    <name evidence="1" type="ORF">CAZ10_18055</name>
</gene>
<evidence type="ECO:0000313" key="2">
    <source>
        <dbReference type="Proteomes" id="UP000194857"/>
    </source>
</evidence>
<proteinExistence type="predicted"/>
<dbReference type="InterPro" id="IPR016893">
    <property type="entry name" value="UCP028589"/>
</dbReference>
<evidence type="ECO:0000313" key="1">
    <source>
        <dbReference type="EMBL" id="OTI60977.1"/>
    </source>
</evidence>
<dbReference type="EMBL" id="NFFZ01000008">
    <property type="protein sequence ID" value="OTI60977.1"/>
    <property type="molecule type" value="Genomic_DNA"/>
</dbReference>
<dbReference type="PIRSF" id="PIRSF028589">
    <property type="entry name" value="UCP028589"/>
    <property type="match status" value="1"/>
</dbReference>
<protein>
    <recommendedName>
        <fullName evidence="3">Virion structural protein</fullName>
    </recommendedName>
</protein>
<sequence length="246" mass="26573">MSLISLQGKIWMAERSAQGKALKQTWVGNAPTCELQLATETTNVTESFSGNRLQYGQLDRGKTATINLTLDEWLLPNLILGLYAQQVAIPGVTVTGEALPTPIAVGDVFRLAKPFISDLVLTQSSTPLVAGTDYKIESATAGLIEFLTAQASAVSAAYESEEAVALTMFTQRPPERWLFLDGIDTETGKPVLVDLFRCKFNPVGTLAMIHEEYGNLPLTGSVLYDPLNAGDPMLGGYGRYIEKKAA</sequence>
<accession>A0A0C6ERK6</accession>
<dbReference type="RefSeq" id="WP_010791812.1">
    <property type="nucleotide sequence ID" value="NZ_AP014651.1"/>
</dbReference>
<comment type="caution">
    <text evidence="1">The sequence shown here is derived from an EMBL/GenBank/DDBJ whole genome shotgun (WGS) entry which is preliminary data.</text>
</comment>
<dbReference type="AlphaFoldDB" id="A0A0C6ERK6"/>
<dbReference type="Proteomes" id="UP000194857">
    <property type="component" value="Unassembled WGS sequence"/>
</dbReference>